<evidence type="ECO:0000256" key="4">
    <source>
        <dbReference type="ARBA" id="ARBA00022840"/>
    </source>
</evidence>
<keyword evidence="1" id="KW-0808">Transferase</keyword>
<feature type="region of interest" description="Disordered" evidence="7">
    <location>
        <begin position="1"/>
        <end position="58"/>
    </location>
</feature>
<feature type="domain" description="Protein kinase" evidence="8">
    <location>
        <begin position="267"/>
        <end position="602"/>
    </location>
</feature>
<evidence type="ECO:0000313" key="10">
    <source>
        <dbReference type="Proteomes" id="UP001244341"/>
    </source>
</evidence>
<dbReference type="EMBL" id="CP126214">
    <property type="protein sequence ID" value="WIA16125.1"/>
    <property type="molecule type" value="Genomic_DNA"/>
</dbReference>
<dbReference type="Proteomes" id="UP001244341">
    <property type="component" value="Chromosome 7b"/>
</dbReference>
<comment type="similarity">
    <text evidence="5">Belongs to the protein kinase superfamily. Ser/Thr protein kinase family. GCN2 subfamily.</text>
</comment>
<dbReference type="Gene3D" id="3.30.200.20">
    <property type="entry name" value="Phosphorylase Kinase, domain 1"/>
    <property type="match status" value="1"/>
</dbReference>
<feature type="compositionally biased region" description="Polar residues" evidence="7">
    <location>
        <begin position="46"/>
        <end position="58"/>
    </location>
</feature>
<reference evidence="9 10" key="1">
    <citation type="submission" date="2023-05" db="EMBL/GenBank/DDBJ databases">
        <title>A 100% complete, gapless, phased diploid assembly of the Scenedesmus obliquus UTEX 3031 genome.</title>
        <authorList>
            <person name="Biondi T.C."/>
            <person name="Hanschen E.R."/>
            <person name="Kwon T."/>
            <person name="Eng W."/>
            <person name="Kruse C.P.S."/>
            <person name="Koehler S.I."/>
            <person name="Kunde Y."/>
            <person name="Gleasner C.D."/>
            <person name="You Mak K.T."/>
            <person name="Polle J."/>
            <person name="Hovde B.T."/>
            <person name="Starkenburg S.R."/>
        </authorList>
    </citation>
    <scope>NUCLEOTIDE SEQUENCE [LARGE SCALE GENOMIC DNA]</scope>
    <source>
        <strain evidence="9 10">DOE0152z</strain>
    </source>
</reference>
<keyword evidence="10" id="KW-1185">Reference proteome</keyword>
<gene>
    <name evidence="9" type="ORF">OEZ85_012843</name>
</gene>
<proteinExistence type="inferred from homology"/>
<evidence type="ECO:0000256" key="3">
    <source>
        <dbReference type="ARBA" id="ARBA00022777"/>
    </source>
</evidence>
<evidence type="ECO:0000256" key="6">
    <source>
        <dbReference type="PROSITE-ProRule" id="PRU10141"/>
    </source>
</evidence>
<evidence type="ECO:0000256" key="7">
    <source>
        <dbReference type="SAM" id="MobiDB-lite"/>
    </source>
</evidence>
<feature type="compositionally biased region" description="Polar residues" evidence="7">
    <location>
        <begin position="179"/>
        <end position="204"/>
    </location>
</feature>
<organism evidence="9 10">
    <name type="scientific">Tetradesmus obliquus</name>
    <name type="common">Green alga</name>
    <name type="synonym">Acutodesmus obliquus</name>
    <dbReference type="NCBI Taxonomy" id="3088"/>
    <lineage>
        <taxon>Eukaryota</taxon>
        <taxon>Viridiplantae</taxon>
        <taxon>Chlorophyta</taxon>
        <taxon>core chlorophytes</taxon>
        <taxon>Chlorophyceae</taxon>
        <taxon>CS clade</taxon>
        <taxon>Sphaeropleales</taxon>
        <taxon>Scenedesmaceae</taxon>
        <taxon>Tetradesmus</taxon>
    </lineage>
</organism>
<feature type="region of interest" description="Disordered" evidence="7">
    <location>
        <begin position="146"/>
        <end position="237"/>
    </location>
</feature>
<dbReference type="Pfam" id="PF00069">
    <property type="entry name" value="Pkinase"/>
    <property type="match status" value="1"/>
</dbReference>
<evidence type="ECO:0000259" key="8">
    <source>
        <dbReference type="SMART" id="SM00220"/>
    </source>
</evidence>
<dbReference type="InterPro" id="IPR008271">
    <property type="entry name" value="Ser/Thr_kinase_AS"/>
</dbReference>
<sequence>MHEPSRGRLQFVDRTGSNVFAEPSRASIEMQREPTAAGAPPPGLFTQPSQATQEPSQSMRQPLDLRKTAAITVAIANVQIKDDEMATSQDGPTRPPSQLLLQRFSSTSQRQLTVEVAQRLPSQDMCGSFDYATPVDQQFQFDYDLSMQQDQRSRSPAASPVRHVTKRPRHAAGYDDNTEATSQPSQQQTAEEPCTSSVTNSGCTFSLPPVPSRGLNRPSRFGGHVRPVSPASFRNPFKTGVDGDQPHEFDSRSLKHCPTVSRLSSEFRQVKELGKGGFSIVFRGTHRIDGCEYALKRTKSPVSDNKERNAWLQEVQALAAVGAHPNIVQYYSAWAEPDMQGDHLYIQMELCGDSLAAATKLRDKQPWRETELMGLLKQMASALDHMHRRGIVHLDLKPDNIYCCRDGSDGFKLGDFGLATLKSGHWRVTEGDSRYLPLELLNNDTKHLDKADIFALGLTLYELSTGKPLPANGRRYQELREGKITMLPTLTTSYVKLLTELREGKITMLPTLTTSYVSCSRLLPTLTTSCMKLLTVGVAGFVLSLPWHGWWDVDEATRSCVKGRTTMLPTLTTSYVKLLTSMLSQDPTKRPSAEELLKQVAKCSSKSGLAVTSSSNRRSL</sequence>
<keyword evidence="3" id="KW-0418">Kinase</keyword>
<protein>
    <recommendedName>
        <fullName evidence="8">Protein kinase domain-containing protein</fullName>
    </recommendedName>
</protein>
<dbReference type="SMART" id="SM00220">
    <property type="entry name" value="S_TKc"/>
    <property type="match status" value="1"/>
</dbReference>
<dbReference type="SUPFAM" id="SSF56112">
    <property type="entry name" value="Protein kinase-like (PK-like)"/>
    <property type="match status" value="1"/>
</dbReference>
<dbReference type="PANTHER" id="PTHR11042:SF185">
    <property type="entry name" value="WEE1-LIKE PROTEIN KINASE"/>
    <property type="match status" value="1"/>
</dbReference>
<feature type="binding site" evidence="6">
    <location>
        <position position="296"/>
    </location>
    <ligand>
        <name>ATP</name>
        <dbReference type="ChEBI" id="CHEBI:30616"/>
    </ligand>
</feature>
<evidence type="ECO:0000256" key="2">
    <source>
        <dbReference type="ARBA" id="ARBA00022741"/>
    </source>
</evidence>
<dbReference type="PANTHER" id="PTHR11042">
    <property type="entry name" value="EUKARYOTIC TRANSLATION INITIATION FACTOR 2-ALPHA KINASE EIF2-ALPHA KINASE -RELATED"/>
    <property type="match status" value="1"/>
</dbReference>
<dbReference type="PROSITE" id="PS00107">
    <property type="entry name" value="PROTEIN_KINASE_ATP"/>
    <property type="match status" value="1"/>
</dbReference>
<dbReference type="InterPro" id="IPR017441">
    <property type="entry name" value="Protein_kinase_ATP_BS"/>
</dbReference>
<evidence type="ECO:0000256" key="5">
    <source>
        <dbReference type="ARBA" id="ARBA00037982"/>
    </source>
</evidence>
<accession>A0ABY8U438</accession>
<name>A0ABY8U438_TETOB</name>
<keyword evidence="4 6" id="KW-0067">ATP-binding</keyword>
<evidence type="ECO:0000313" key="9">
    <source>
        <dbReference type="EMBL" id="WIA16125.1"/>
    </source>
</evidence>
<evidence type="ECO:0000256" key="1">
    <source>
        <dbReference type="ARBA" id="ARBA00022679"/>
    </source>
</evidence>
<feature type="compositionally biased region" description="Polar residues" evidence="7">
    <location>
        <begin position="146"/>
        <end position="156"/>
    </location>
</feature>
<dbReference type="Gene3D" id="1.10.510.10">
    <property type="entry name" value="Transferase(Phosphotransferase) domain 1"/>
    <property type="match status" value="1"/>
</dbReference>
<dbReference type="InterPro" id="IPR011009">
    <property type="entry name" value="Kinase-like_dom_sf"/>
</dbReference>
<dbReference type="InterPro" id="IPR050339">
    <property type="entry name" value="CC_SR_Kinase"/>
</dbReference>
<keyword evidence="2 6" id="KW-0547">Nucleotide-binding</keyword>
<dbReference type="PROSITE" id="PS00108">
    <property type="entry name" value="PROTEIN_KINASE_ST"/>
    <property type="match status" value="1"/>
</dbReference>
<dbReference type="InterPro" id="IPR000719">
    <property type="entry name" value="Prot_kinase_dom"/>
</dbReference>